<keyword evidence="6" id="KW-1185">Reference proteome</keyword>
<feature type="compositionally biased region" description="Basic residues" evidence="4">
    <location>
        <begin position="436"/>
        <end position="453"/>
    </location>
</feature>
<feature type="compositionally biased region" description="Low complexity" evidence="4">
    <location>
        <begin position="16"/>
        <end position="28"/>
    </location>
</feature>
<gene>
    <name evidence="5" type="ORF">HKI87_03g19200</name>
</gene>
<evidence type="ECO:0000256" key="1">
    <source>
        <dbReference type="ARBA" id="ARBA00007692"/>
    </source>
</evidence>
<evidence type="ECO:0000256" key="4">
    <source>
        <dbReference type="SAM" id="MobiDB-lite"/>
    </source>
</evidence>
<evidence type="ECO:0000256" key="3">
    <source>
        <dbReference type="ARBA" id="ARBA00022946"/>
    </source>
</evidence>
<feature type="region of interest" description="Disordered" evidence="4">
    <location>
        <begin position="427"/>
        <end position="453"/>
    </location>
</feature>
<dbReference type="InterPro" id="IPR003690">
    <property type="entry name" value="MTERF"/>
</dbReference>
<name>A0AAX4P3M8_9CHLO</name>
<dbReference type="Pfam" id="PF02536">
    <property type="entry name" value="mTERF"/>
    <property type="match status" value="1"/>
</dbReference>
<organism evidence="5 6">
    <name type="scientific">Chloropicon roscoffensis</name>
    <dbReference type="NCBI Taxonomy" id="1461544"/>
    <lineage>
        <taxon>Eukaryota</taxon>
        <taxon>Viridiplantae</taxon>
        <taxon>Chlorophyta</taxon>
        <taxon>Chloropicophyceae</taxon>
        <taxon>Chloropicales</taxon>
        <taxon>Chloropicaceae</taxon>
        <taxon>Chloropicon</taxon>
    </lineage>
</organism>
<evidence type="ECO:0000256" key="2">
    <source>
        <dbReference type="ARBA" id="ARBA00022472"/>
    </source>
</evidence>
<dbReference type="PANTHER" id="PTHR13068:SF112">
    <property type="entry name" value="TRANSCRIPTION TERMINATION FACTOR 3, MITOCHONDRIAL"/>
    <property type="match status" value="1"/>
</dbReference>
<dbReference type="AlphaFoldDB" id="A0AAX4P3M8"/>
<reference evidence="5 6" key="1">
    <citation type="submission" date="2024-03" db="EMBL/GenBank/DDBJ databases">
        <title>Complete genome sequence of the green alga Chloropicon roscoffensis RCC1871.</title>
        <authorList>
            <person name="Lemieux C."/>
            <person name="Pombert J.-F."/>
            <person name="Otis C."/>
            <person name="Turmel M."/>
        </authorList>
    </citation>
    <scope>NUCLEOTIDE SEQUENCE [LARGE SCALE GENOMIC DNA]</scope>
    <source>
        <strain evidence="5 6">RCC1871</strain>
    </source>
</reference>
<dbReference type="Gene3D" id="1.25.70.10">
    <property type="entry name" value="Transcription termination factor 3, mitochondrial"/>
    <property type="match status" value="1"/>
</dbReference>
<keyword evidence="2" id="KW-0804">Transcription</keyword>
<dbReference type="GO" id="GO:0006353">
    <property type="term" value="P:DNA-templated transcription termination"/>
    <property type="evidence" value="ECO:0007669"/>
    <property type="project" value="UniProtKB-KW"/>
</dbReference>
<proteinExistence type="inferred from homology"/>
<feature type="region of interest" description="Disordered" evidence="4">
    <location>
        <begin position="73"/>
        <end position="95"/>
    </location>
</feature>
<keyword evidence="2" id="KW-0805">Transcription regulation</keyword>
<feature type="region of interest" description="Disordered" evidence="4">
    <location>
        <begin position="1"/>
        <end position="28"/>
    </location>
</feature>
<dbReference type="PANTHER" id="PTHR13068">
    <property type="entry name" value="CGI-12 PROTEIN-RELATED"/>
    <property type="match status" value="1"/>
</dbReference>
<protein>
    <submittedName>
        <fullName evidence="5">Transcription termination factor mTERF</fullName>
    </submittedName>
</protein>
<keyword evidence="2" id="KW-0806">Transcription termination</keyword>
<evidence type="ECO:0000313" key="6">
    <source>
        <dbReference type="Proteomes" id="UP001472866"/>
    </source>
</evidence>
<dbReference type="SMART" id="SM00733">
    <property type="entry name" value="Mterf"/>
    <property type="match status" value="6"/>
</dbReference>
<comment type="similarity">
    <text evidence="1">Belongs to the mTERF family.</text>
</comment>
<dbReference type="InterPro" id="IPR038538">
    <property type="entry name" value="MTERF_sf"/>
</dbReference>
<keyword evidence="3" id="KW-0809">Transit peptide</keyword>
<dbReference type="EMBL" id="CP151503">
    <property type="protein sequence ID" value="WZN60391.1"/>
    <property type="molecule type" value="Genomic_DNA"/>
</dbReference>
<sequence length="453" mass="51092">MKSGLGTVRPGGWLNRLGRPSSSLRRGTSGTWRIGVQQVYGEGLVACARSVARVQGGRRGPLRVARAIRGAEAETAETASQVDDADRGSGSPAPTSAAPLLLNGVRLQIEEEVGQILPDHLLPQLACFASFGVEVPELSKLSRMQLTSKDAKGKVLKIPEDVLRERLAWYDSCFDLTGKELGKAVCRDPRILQCSPETTTAKRVQYLTRRGVDKQQLTKVFKKSPQFFRLDVTKSMEPRFTFFEQLGIPKAMHPALLVKDPAIMNRSITSMEENALFLLEIGFDPPSLQLVLVKHPSLLRYNRKSMKKIVYFFSKLGITKNERVVLISRLPQVFSMSLEKNLMAKFSYFCRTLNWSVHDLSMSPQVLSLSLKGRILGRHQFLVQKGLFDKDFKRRRWLLVTDDDFARTIAKCEPEEYKKFLKKFVKSTKAREGAATRKKPTGTRPRGRPRKKK</sequence>
<evidence type="ECO:0000313" key="5">
    <source>
        <dbReference type="EMBL" id="WZN60391.1"/>
    </source>
</evidence>
<dbReference type="GO" id="GO:0003676">
    <property type="term" value="F:nucleic acid binding"/>
    <property type="evidence" value="ECO:0007669"/>
    <property type="project" value="InterPro"/>
</dbReference>
<dbReference type="Proteomes" id="UP001472866">
    <property type="component" value="Chromosome 03"/>
</dbReference>
<accession>A0AAX4P3M8</accession>